<accession>A0A9P8PAQ0</accession>
<proteinExistence type="predicted"/>
<dbReference type="Proteomes" id="UP000769157">
    <property type="component" value="Unassembled WGS sequence"/>
</dbReference>
<comment type="caution">
    <text evidence="1">The sequence shown here is derived from an EMBL/GenBank/DDBJ whole genome shotgun (WGS) entry which is preliminary data.</text>
</comment>
<evidence type="ECO:0000313" key="1">
    <source>
        <dbReference type="EMBL" id="KAH3668291.1"/>
    </source>
</evidence>
<dbReference type="EMBL" id="JAEUBE010000158">
    <property type="protein sequence ID" value="KAH3668291.1"/>
    <property type="molecule type" value="Genomic_DNA"/>
</dbReference>
<dbReference type="RefSeq" id="XP_046062705.1">
    <property type="nucleotide sequence ID" value="XM_046202872.1"/>
</dbReference>
<sequence>MLSIDPQQIYFESGDQDMSYTSESEEDRHEVFRYQLSFTSSSSFPNSLIILSESDQIMIVPSSDALASNSPDGSNLTQLTA</sequence>
<dbReference type="GeneID" id="70234012"/>
<reference evidence="1" key="2">
    <citation type="submission" date="2021-01" db="EMBL/GenBank/DDBJ databases">
        <authorList>
            <person name="Schikora-Tamarit M.A."/>
        </authorList>
    </citation>
    <scope>NUCLEOTIDE SEQUENCE</scope>
    <source>
        <strain evidence="1">CBS6075</strain>
    </source>
</reference>
<name>A0A9P8PAQ0_9ASCO</name>
<gene>
    <name evidence="1" type="ORF">OGAPHI_002045</name>
</gene>
<protein>
    <submittedName>
        <fullName evidence="1">Uncharacterized protein</fullName>
    </submittedName>
</protein>
<dbReference type="AlphaFoldDB" id="A0A9P8PAQ0"/>
<keyword evidence="2" id="KW-1185">Reference proteome</keyword>
<evidence type="ECO:0000313" key="2">
    <source>
        <dbReference type="Proteomes" id="UP000769157"/>
    </source>
</evidence>
<reference evidence="1" key="1">
    <citation type="journal article" date="2021" name="Open Biol.">
        <title>Shared evolutionary footprints suggest mitochondrial oxidative damage underlies multiple complex I losses in fungi.</title>
        <authorList>
            <person name="Schikora-Tamarit M.A."/>
            <person name="Marcet-Houben M."/>
            <person name="Nosek J."/>
            <person name="Gabaldon T."/>
        </authorList>
    </citation>
    <scope>NUCLEOTIDE SEQUENCE</scope>
    <source>
        <strain evidence="1">CBS6075</strain>
    </source>
</reference>
<organism evidence="1 2">
    <name type="scientific">Ogataea philodendri</name>
    <dbReference type="NCBI Taxonomy" id="1378263"/>
    <lineage>
        <taxon>Eukaryota</taxon>
        <taxon>Fungi</taxon>
        <taxon>Dikarya</taxon>
        <taxon>Ascomycota</taxon>
        <taxon>Saccharomycotina</taxon>
        <taxon>Pichiomycetes</taxon>
        <taxon>Pichiales</taxon>
        <taxon>Pichiaceae</taxon>
        <taxon>Ogataea</taxon>
    </lineage>
</organism>